<dbReference type="InterPro" id="IPR006179">
    <property type="entry name" value="5_nucleotidase/apyrase"/>
</dbReference>
<gene>
    <name evidence="4" type="ORF">GCM10010124_03630</name>
</gene>
<dbReference type="InterPro" id="IPR008334">
    <property type="entry name" value="5'-Nucleotdase_C"/>
</dbReference>
<dbReference type="InterPro" id="IPR029052">
    <property type="entry name" value="Metallo-depent_PP-like"/>
</dbReference>
<keyword evidence="1" id="KW-0378">Hydrolase</keyword>
<dbReference type="PRINTS" id="PR01607">
    <property type="entry name" value="APYRASEFAMLY"/>
</dbReference>
<name>A0A8J3BIX0_9ACTN</name>
<dbReference type="PANTHER" id="PTHR11575:SF24">
    <property type="entry name" value="5'-NUCLEOTIDASE"/>
    <property type="match status" value="1"/>
</dbReference>
<dbReference type="RefSeq" id="WP_189112354.1">
    <property type="nucleotide sequence ID" value="NZ_BMQC01000001.1"/>
</dbReference>
<dbReference type="InterPro" id="IPR006311">
    <property type="entry name" value="TAT_signal"/>
</dbReference>
<reference evidence="4" key="1">
    <citation type="journal article" date="2014" name="Int. J. Syst. Evol. Microbiol.">
        <title>Complete genome sequence of Corynebacterium casei LMG S-19264T (=DSM 44701T), isolated from a smear-ripened cheese.</title>
        <authorList>
            <consortium name="US DOE Joint Genome Institute (JGI-PGF)"/>
            <person name="Walter F."/>
            <person name="Albersmeier A."/>
            <person name="Kalinowski J."/>
            <person name="Ruckert C."/>
        </authorList>
    </citation>
    <scope>NUCLEOTIDE SEQUENCE</scope>
    <source>
        <strain evidence="4">JCM 3091</strain>
    </source>
</reference>
<comment type="caution">
    <text evidence="4">The sequence shown here is derived from an EMBL/GenBank/DDBJ whole genome shotgun (WGS) entry which is preliminary data.</text>
</comment>
<feature type="domain" description="5'-Nucleotidase C-terminal" evidence="3">
    <location>
        <begin position="423"/>
        <end position="588"/>
    </location>
</feature>
<organism evidence="4 5">
    <name type="scientific">Pilimelia terevasa</name>
    <dbReference type="NCBI Taxonomy" id="53372"/>
    <lineage>
        <taxon>Bacteria</taxon>
        <taxon>Bacillati</taxon>
        <taxon>Actinomycetota</taxon>
        <taxon>Actinomycetes</taxon>
        <taxon>Micromonosporales</taxon>
        <taxon>Micromonosporaceae</taxon>
        <taxon>Pilimelia</taxon>
    </lineage>
</organism>
<dbReference type="SUPFAM" id="SSF56300">
    <property type="entry name" value="Metallo-dependent phosphatases"/>
    <property type="match status" value="1"/>
</dbReference>
<dbReference type="GO" id="GO:0008768">
    <property type="term" value="F:UDP-sugar diphosphatase activity"/>
    <property type="evidence" value="ECO:0007669"/>
    <property type="project" value="TreeGrafter"/>
</dbReference>
<dbReference type="InterPro" id="IPR036907">
    <property type="entry name" value="5'-Nucleotdase_C_sf"/>
</dbReference>
<comment type="similarity">
    <text evidence="1">Belongs to the 5'-nucleotidase family.</text>
</comment>
<feature type="region of interest" description="Disordered" evidence="2">
    <location>
        <begin position="1"/>
        <end position="24"/>
    </location>
</feature>
<evidence type="ECO:0000256" key="2">
    <source>
        <dbReference type="SAM" id="MobiDB-lite"/>
    </source>
</evidence>
<sequence length="626" mass="63890">MTRLPAPAPRPAPADRSPGRRGARRRGAAALALAALAGAALLLDPAAAGTPAAAAPVLSRVAVDGPAGAGRVASGHLLAYNDFHGAIDPPGGSGAAVAGVPAGGVEYLATWLQRRRSAAAAQGQPTVTVGAGDLIGASPLVSAAFHDEPTIALMDLVGLDVSAVGNHEFDEGVAELLRIDRGGCHPVDGCADGDGYPGARFRYLAANTVDRRTRLPILPPVSVRTVQGVPVGFVGMTLKGTPGIVNPAGVAGVEFLDEARTANRWAARLRLLGVRALVLLLHEGGAQRGPNPSPSGCADFAGPVVDIVRKLAPEFGAVVSGHTHRYYTCTLPNAAGAPTVVTSAGNNGQLITDLAVRVDRRTGRFAGIRAENHAVVNGVPDGQGGWQRDPAGGYLRDPALADPAARRLADWYRAAVAPLANRVVGRITADLGNVAGPHGEQPLGDVIADAQLARTRPAGAELALMNPGGVRAPLTFGASPGGEPPGHVTYGEAFAVQPFNNLVVTQTLTGAQVRAVLEQQFPGFEGQQVTRILQPSAGLRFSYDTRRAPGDRIVAVTLGGAPLDPARAYRVTTNDFLANGGDGFTALTRGTARAVAPGFDLDALTAYLGAGAPVAPGPGDRITKLG</sequence>
<dbReference type="Pfam" id="PF02872">
    <property type="entry name" value="5_nucleotid_C"/>
    <property type="match status" value="1"/>
</dbReference>
<evidence type="ECO:0000313" key="5">
    <source>
        <dbReference type="Proteomes" id="UP000662200"/>
    </source>
</evidence>
<dbReference type="EMBL" id="BMQC01000001">
    <property type="protein sequence ID" value="GGK14361.1"/>
    <property type="molecule type" value="Genomic_DNA"/>
</dbReference>
<dbReference type="GO" id="GO:0030288">
    <property type="term" value="C:outer membrane-bounded periplasmic space"/>
    <property type="evidence" value="ECO:0007669"/>
    <property type="project" value="TreeGrafter"/>
</dbReference>
<dbReference type="GO" id="GO:0008253">
    <property type="term" value="F:5'-nucleotidase activity"/>
    <property type="evidence" value="ECO:0007669"/>
    <property type="project" value="TreeGrafter"/>
</dbReference>
<evidence type="ECO:0000313" key="4">
    <source>
        <dbReference type="EMBL" id="GGK14361.1"/>
    </source>
</evidence>
<feature type="compositionally biased region" description="Pro residues" evidence="2">
    <location>
        <begin position="1"/>
        <end position="12"/>
    </location>
</feature>
<dbReference type="SUPFAM" id="SSF55816">
    <property type="entry name" value="5'-nucleotidase (syn. UDP-sugar hydrolase), C-terminal domain"/>
    <property type="match status" value="1"/>
</dbReference>
<keyword evidence="1" id="KW-0547">Nucleotide-binding</keyword>
<dbReference type="Gene3D" id="3.60.21.10">
    <property type="match status" value="1"/>
</dbReference>
<protein>
    <submittedName>
        <fullName evidence="4">5'-nucleotidase</fullName>
    </submittedName>
</protein>
<dbReference type="PROSITE" id="PS51318">
    <property type="entry name" value="TAT"/>
    <property type="match status" value="1"/>
</dbReference>
<dbReference type="AlphaFoldDB" id="A0A8J3BIX0"/>
<dbReference type="Proteomes" id="UP000662200">
    <property type="component" value="Unassembled WGS sequence"/>
</dbReference>
<dbReference type="Gene3D" id="3.90.780.10">
    <property type="entry name" value="5'-Nucleotidase, C-terminal domain"/>
    <property type="match status" value="1"/>
</dbReference>
<evidence type="ECO:0000256" key="1">
    <source>
        <dbReference type="RuleBase" id="RU362119"/>
    </source>
</evidence>
<accession>A0A8J3BIX0</accession>
<reference evidence="4" key="2">
    <citation type="submission" date="2020-09" db="EMBL/GenBank/DDBJ databases">
        <authorList>
            <person name="Sun Q."/>
            <person name="Ohkuma M."/>
        </authorList>
    </citation>
    <scope>NUCLEOTIDE SEQUENCE</scope>
    <source>
        <strain evidence="4">JCM 3091</strain>
    </source>
</reference>
<dbReference type="PANTHER" id="PTHR11575">
    <property type="entry name" value="5'-NUCLEOTIDASE-RELATED"/>
    <property type="match status" value="1"/>
</dbReference>
<dbReference type="GO" id="GO:0009166">
    <property type="term" value="P:nucleotide catabolic process"/>
    <property type="evidence" value="ECO:0007669"/>
    <property type="project" value="InterPro"/>
</dbReference>
<dbReference type="GO" id="GO:0000166">
    <property type="term" value="F:nucleotide binding"/>
    <property type="evidence" value="ECO:0007669"/>
    <property type="project" value="UniProtKB-KW"/>
</dbReference>
<keyword evidence="5" id="KW-1185">Reference proteome</keyword>
<evidence type="ECO:0000259" key="3">
    <source>
        <dbReference type="Pfam" id="PF02872"/>
    </source>
</evidence>
<proteinExistence type="inferred from homology"/>